<comment type="caution">
    <text evidence="4">The sequence shown here is derived from an EMBL/GenBank/DDBJ whole genome shotgun (WGS) entry which is preliminary data.</text>
</comment>
<dbReference type="Proteomes" id="UP000593564">
    <property type="component" value="Unassembled WGS sequence"/>
</dbReference>
<keyword evidence="5" id="KW-1185">Reference proteome</keyword>
<gene>
    <name evidence="4" type="ORF">HYC85_030688</name>
</gene>
<dbReference type="Pfam" id="PF13947">
    <property type="entry name" value="GUB_WAK_bind"/>
    <property type="match status" value="1"/>
</dbReference>
<dbReference type="InterPro" id="IPR025287">
    <property type="entry name" value="WAK_GUB"/>
</dbReference>
<evidence type="ECO:0000313" key="5">
    <source>
        <dbReference type="Proteomes" id="UP000593564"/>
    </source>
</evidence>
<proteinExistence type="predicted"/>
<comment type="subcellular location">
    <subcellularLocation>
        <location evidence="1">Membrane</location>
        <topology evidence="1">Single-pass membrane protein</topology>
    </subcellularLocation>
</comment>
<organism evidence="4 5">
    <name type="scientific">Camellia sinensis</name>
    <name type="common">Tea plant</name>
    <name type="synonym">Thea sinensis</name>
    <dbReference type="NCBI Taxonomy" id="4442"/>
    <lineage>
        <taxon>Eukaryota</taxon>
        <taxon>Viridiplantae</taxon>
        <taxon>Streptophyta</taxon>
        <taxon>Embryophyta</taxon>
        <taxon>Tracheophyta</taxon>
        <taxon>Spermatophyta</taxon>
        <taxon>Magnoliopsida</taxon>
        <taxon>eudicotyledons</taxon>
        <taxon>Gunneridae</taxon>
        <taxon>Pentapetalae</taxon>
        <taxon>asterids</taxon>
        <taxon>Ericales</taxon>
        <taxon>Theaceae</taxon>
        <taxon>Camellia</taxon>
    </lineage>
</organism>
<dbReference type="PANTHER" id="PTHR33138">
    <property type="entry name" value="OS01G0690200 PROTEIN"/>
    <property type="match status" value="1"/>
</dbReference>
<evidence type="ECO:0000259" key="3">
    <source>
        <dbReference type="Pfam" id="PF13947"/>
    </source>
</evidence>
<feature type="domain" description="Wall-associated receptor kinase galacturonan-binding" evidence="3">
    <location>
        <begin position="33"/>
        <end position="90"/>
    </location>
</feature>
<evidence type="ECO:0000256" key="1">
    <source>
        <dbReference type="ARBA" id="ARBA00004167"/>
    </source>
</evidence>
<dbReference type="AlphaFoldDB" id="A0A7J7G207"/>
<reference evidence="4 5" key="2">
    <citation type="submission" date="2020-07" db="EMBL/GenBank/DDBJ databases">
        <title>Genome assembly of wild tea tree DASZ reveals pedigree and selection history of tea varieties.</title>
        <authorList>
            <person name="Zhang W."/>
        </authorList>
    </citation>
    <scope>NUCLEOTIDE SEQUENCE [LARGE SCALE GENOMIC DNA]</scope>
    <source>
        <strain evidence="5">cv. G240</strain>
        <tissue evidence="4">Leaf</tissue>
    </source>
</reference>
<dbReference type="EMBL" id="JACBKZ010000014">
    <property type="protein sequence ID" value="KAF5934517.1"/>
    <property type="molecule type" value="Genomic_DNA"/>
</dbReference>
<keyword evidence="2" id="KW-0732">Signal</keyword>
<accession>A0A7J7G207</accession>
<dbReference type="PANTHER" id="PTHR33138:SF1">
    <property type="entry name" value="OS01G0113900 PROTEIN"/>
    <property type="match status" value="1"/>
</dbReference>
<sequence length="90" mass="10316">MEHSTLLNKPLSFIFIISTPASHGTDDDNYTTCHEKTYDCREQIKEIGCPFWGKDRPQFCGVQGFELTSHANENTTIVIEKQAFRVLHIN</sequence>
<reference evidence="5" key="1">
    <citation type="journal article" date="2020" name="Nat. Commun.">
        <title>Genome assembly of wild tea tree DASZ reveals pedigree and selection history of tea varieties.</title>
        <authorList>
            <person name="Zhang W."/>
            <person name="Zhang Y."/>
            <person name="Qiu H."/>
            <person name="Guo Y."/>
            <person name="Wan H."/>
            <person name="Zhang X."/>
            <person name="Scossa F."/>
            <person name="Alseekh S."/>
            <person name="Zhang Q."/>
            <person name="Wang P."/>
            <person name="Xu L."/>
            <person name="Schmidt M.H."/>
            <person name="Jia X."/>
            <person name="Li D."/>
            <person name="Zhu A."/>
            <person name="Guo F."/>
            <person name="Chen W."/>
            <person name="Ni D."/>
            <person name="Usadel B."/>
            <person name="Fernie A.R."/>
            <person name="Wen W."/>
        </authorList>
    </citation>
    <scope>NUCLEOTIDE SEQUENCE [LARGE SCALE GENOMIC DNA]</scope>
    <source>
        <strain evidence="5">cv. G240</strain>
    </source>
</reference>
<protein>
    <recommendedName>
        <fullName evidence="3">Wall-associated receptor kinase galacturonan-binding domain-containing protein</fullName>
    </recommendedName>
</protein>
<dbReference type="GO" id="GO:0016020">
    <property type="term" value="C:membrane"/>
    <property type="evidence" value="ECO:0007669"/>
    <property type="project" value="UniProtKB-SubCell"/>
</dbReference>
<evidence type="ECO:0000256" key="2">
    <source>
        <dbReference type="ARBA" id="ARBA00022729"/>
    </source>
</evidence>
<evidence type="ECO:0000313" key="4">
    <source>
        <dbReference type="EMBL" id="KAF5934517.1"/>
    </source>
</evidence>
<dbReference type="GO" id="GO:0030247">
    <property type="term" value="F:polysaccharide binding"/>
    <property type="evidence" value="ECO:0007669"/>
    <property type="project" value="InterPro"/>
</dbReference>
<name>A0A7J7G207_CAMSI</name>